<feature type="transmembrane region" description="Helical" evidence="6">
    <location>
        <begin position="156"/>
        <end position="179"/>
    </location>
</feature>
<keyword evidence="6" id="KW-0739">Sodium transport</keyword>
<dbReference type="AlphaFoldDB" id="A0A8T4HGL8"/>
<keyword evidence="5 6" id="KW-0472">Membrane</keyword>
<dbReference type="GO" id="GO:0006885">
    <property type="term" value="P:regulation of pH"/>
    <property type="evidence" value="ECO:0007669"/>
    <property type="project" value="UniProtKB-UniRule"/>
</dbReference>
<feature type="transmembrane region" description="Helical" evidence="6">
    <location>
        <begin position="130"/>
        <end position="150"/>
    </location>
</feature>
<comment type="subcellular location">
    <subcellularLocation>
        <location evidence="1">Cell inner membrane</location>
        <topology evidence="1">Multi-pass membrane protein</topology>
    </subcellularLocation>
    <subcellularLocation>
        <location evidence="6">Cell membrane</location>
        <topology evidence="6">Multi-pass membrane protein</topology>
    </subcellularLocation>
</comment>
<keyword evidence="6" id="KW-0915">Sodium</keyword>
<dbReference type="Pfam" id="PF06965">
    <property type="entry name" value="Na_H_antiport_1"/>
    <property type="match status" value="1"/>
</dbReference>
<keyword evidence="4 6" id="KW-1133">Transmembrane helix</keyword>
<feature type="transmembrane region" description="Helical" evidence="6">
    <location>
        <begin position="61"/>
        <end position="81"/>
    </location>
</feature>
<gene>
    <name evidence="6 7" type="primary">nhaA</name>
    <name evidence="7" type="ORF">J5U18_09470</name>
</gene>
<organism evidence="7 8">
    <name type="scientific">Rhinopithecimicrobium faecis</name>
    <dbReference type="NCBI Taxonomy" id="2820698"/>
    <lineage>
        <taxon>Bacteria</taxon>
        <taxon>Pseudomonadati</taxon>
        <taxon>Bacteroidota</taxon>
        <taxon>Sphingobacteriia</taxon>
        <taxon>Sphingobacteriales</taxon>
        <taxon>Sphingobacteriaceae</taxon>
        <taxon>Rhinopithecimicrobium</taxon>
    </lineage>
</organism>
<feature type="transmembrane region" description="Helical" evidence="6">
    <location>
        <begin position="186"/>
        <end position="207"/>
    </location>
</feature>
<dbReference type="NCBIfam" id="TIGR00773">
    <property type="entry name" value="NhaA"/>
    <property type="match status" value="1"/>
</dbReference>
<feature type="transmembrane region" description="Helical" evidence="6">
    <location>
        <begin position="219"/>
        <end position="244"/>
    </location>
</feature>
<name>A0A8T4HGL8_9SPHI</name>
<dbReference type="HAMAP" id="MF_01844">
    <property type="entry name" value="NhaA"/>
    <property type="match status" value="1"/>
</dbReference>
<feature type="transmembrane region" description="Helical" evidence="6">
    <location>
        <begin position="329"/>
        <end position="355"/>
    </location>
</feature>
<keyword evidence="6" id="KW-0050">Antiport</keyword>
<comment type="function">
    <text evidence="6">Na(+)/H(+) antiporter that extrudes sodium in exchange for external protons.</text>
</comment>
<sequence>MNHQHSPSNPLTKFFLAGPGPGLLLIFCVIISLFIANSPLNSGFEEILNFKFGFHSESIHLKYTTLTWINDGLMAIFFLLVGLEIKKELVEGELATPKKAILPIFGALGGVIFPALLFTLFNFGLPTLKGWATPMATDIAFALAIVSILGDKVPTSLKVFLAALAIVDDLMAIIVIALFYATALNFLYLGIAAAITAGMVIFNRIGVKNLAFYLIPGLLIWYFIHHSGIHATIAGVITAFCIPLHHKSGSSPLEDLVAAISHPVNLVIMPIFALVNTNITFMDGMIEGLTSPLSYGIIIGLVIGKPLGITLFSIISIKTGICTAPEKASLSHMIGVGMLAGIGFTMSIFIAVLSFSGDPLLLGESKFAILLASITSATVGSVYLSYLHKKRNV</sequence>
<evidence type="ECO:0000256" key="6">
    <source>
        <dbReference type="HAMAP-Rule" id="MF_01844"/>
    </source>
</evidence>
<reference evidence="7" key="1">
    <citation type="submission" date="2021-03" db="EMBL/GenBank/DDBJ databases">
        <authorList>
            <person name="Lu T."/>
            <person name="Wang Q."/>
            <person name="Han X."/>
        </authorList>
    </citation>
    <scope>NUCLEOTIDE SEQUENCE</scope>
    <source>
        <strain evidence="7">WQ 2009</strain>
    </source>
</reference>
<feature type="transmembrane region" description="Helical" evidence="6">
    <location>
        <begin position="367"/>
        <end position="387"/>
    </location>
</feature>
<dbReference type="EMBL" id="JAGKSB010000010">
    <property type="protein sequence ID" value="MBP3943791.1"/>
    <property type="molecule type" value="Genomic_DNA"/>
</dbReference>
<comment type="caution">
    <text evidence="7">The sequence shown here is derived from an EMBL/GenBank/DDBJ whole genome shotgun (WGS) entry which is preliminary data.</text>
</comment>
<feature type="transmembrane region" description="Helical" evidence="6">
    <location>
        <begin position="256"/>
        <end position="275"/>
    </location>
</feature>
<proteinExistence type="inferred from homology"/>
<dbReference type="GO" id="GO:0005886">
    <property type="term" value="C:plasma membrane"/>
    <property type="evidence" value="ECO:0007669"/>
    <property type="project" value="UniProtKB-SubCell"/>
</dbReference>
<dbReference type="Gene3D" id="1.20.1530.10">
    <property type="entry name" value="Na+/H+ antiporter like domain"/>
    <property type="match status" value="1"/>
</dbReference>
<dbReference type="Proteomes" id="UP000679691">
    <property type="component" value="Unassembled WGS sequence"/>
</dbReference>
<evidence type="ECO:0000256" key="3">
    <source>
        <dbReference type="ARBA" id="ARBA00022692"/>
    </source>
</evidence>
<dbReference type="RefSeq" id="WP_353547291.1">
    <property type="nucleotide sequence ID" value="NZ_JAGKSB010000010.1"/>
</dbReference>
<evidence type="ECO:0000313" key="7">
    <source>
        <dbReference type="EMBL" id="MBP3943791.1"/>
    </source>
</evidence>
<keyword evidence="6" id="KW-0813">Transport</keyword>
<keyword evidence="8" id="KW-1185">Reference proteome</keyword>
<evidence type="ECO:0000256" key="1">
    <source>
        <dbReference type="ARBA" id="ARBA00004429"/>
    </source>
</evidence>
<dbReference type="NCBIfam" id="NF007112">
    <property type="entry name" value="PRK09561.1"/>
    <property type="match status" value="1"/>
</dbReference>
<accession>A0A8T4HGL8</accession>
<keyword evidence="2 6" id="KW-1003">Cell membrane</keyword>
<dbReference type="InterPro" id="IPR004670">
    <property type="entry name" value="NhaA"/>
</dbReference>
<keyword evidence="6" id="KW-0406">Ion transport</keyword>
<dbReference type="NCBIfam" id="NF007111">
    <property type="entry name" value="PRK09560.1"/>
    <property type="match status" value="1"/>
</dbReference>
<evidence type="ECO:0000256" key="5">
    <source>
        <dbReference type="ARBA" id="ARBA00023136"/>
    </source>
</evidence>
<dbReference type="PANTHER" id="PTHR30341:SF0">
    <property type="entry name" value="NA(+)_H(+) ANTIPORTER NHAA"/>
    <property type="match status" value="1"/>
</dbReference>
<comment type="similarity">
    <text evidence="6">Belongs to the NhaA Na(+)/H(+) (TC 2.A.33) antiporter family.</text>
</comment>
<feature type="transmembrane region" description="Helical" evidence="6">
    <location>
        <begin position="20"/>
        <end position="40"/>
    </location>
</feature>
<dbReference type="GO" id="GO:0015385">
    <property type="term" value="F:sodium:proton antiporter activity"/>
    <property type="evidence" value="ECO:0007669"/>
    <property type="project" value="UniProtKB-UniRule"/>
</dbReference>
<feature type="transmembrane region" description="Helical" evidence="6">
    <location>
        <begin position="295"/>
        <end position="317"/>
    </location>
</feature>
<keyword evidence="3 6" id="KW-0812">Transmembrane</keyword>
<dbReference type="InterPro" id="IPR023171">
    <property type="entry name" value="Na/H_antiporter_dom_sf"/>
</dbReference>
<evidence type="ECO:0000256" key="4">
    <source>
        <dbReference type="ARBA" id="ARBA00022989"/>
    </source>
</evidence>
<comment type="catalytic activity">
    <reaction evidence="6">
        <text>Na(+)(in) + 2 H(+)(out) = Na(+)(out) + 2 H(+)(in)</text>
        <dbReference type="Rhea" id="RHEA:29251"/>
        <dbReference type="ChEBI" id="CHEBI:15378"/>
        <dbReference type="ChEBI" id="CHEBI:29101"/>
    </reaction>
</comment>
<evidence type="ECO:0000256" key="2">
    <source>
        <dbReference type="ARBA" id="ARBA00022475"/>
    </source>
</evidence>
<feature type="transmembrane region" description="Helical" evidence="6">
    <location>
        <begin position="101"/>
        <end position="123"/>
    </location>
</feature>
<protein>
    <recommendedName>
        <fullName evidence="6">Na(+)/H(+) antiporter NhaA</fullName>
    </recommendedName>
    <alternativeName>
        <fullName evidence="6">Sodium/proton antiporter NhaA</fullName>
    </alternativeName>
</protein>
<dbReference type="PANTHER" id="PTHR30341">
    <property type="entry name" value="SODIUM ION/PROTON ANTIPORTER NHAA-RELATED"/>
    <property type="match status" value="1"/>
</dbReference>
<evidence type="ECO:0000313" key="8">
    <source>
        <dbReference type="Proteomes" id="UP000679691"/>
    </source>
</evidence>